<evidence type="ECO:0000313" key="2">
    <source>
        <dbReference type="Proteomes" id="UP001255246"/>
    </source>
</evidence>
<name>A0ABU3ACT0_9FLAO</name>
<proteinExistence type="predicted"/>
<organism evidence="1 2">
    <name type="scientific">Croceitalea rosinachiae</name>
    <dbReference type="NCBI Taxonomy" id="3075596"/>
    <lineage>
        <taxon>Bacteria</taxon>
        <taxon>Pseudomonadati</taxon>
        <taxon>Bacteroidota</taxon>
        <taxon>Flavobacteriia</taxon>
        <taxon>Flavobacteriales</taxon>
        <taxon>Flavobacteriaceae</taxon>
        <taxon>Croceitalea</taxon>
    </lineage>
</organism>
<dbReference type="Proteomes" id="UP001255246">
    <property type="component" value="Unassembled WGS sequence"/>
</dbReference>
<sequence>MNKVRISIILYLLLLVIGCTEKDITFLISENSIGRLTSTSEVEAISSVFLQDSIVRDTLKSKIGSSSKKIQIFEKGGLPLLLLTPSTDSIPTIENVQILDPRYKAENGIGLLSTFKDIQSSYTIKKIVTTLNSVVIFPKNSNLYFTIDKAELPTNLRYTTSNIEAVQIPNGAKIKYLMLGWD</sequence>
<accession>A0ABU3ACT0</accession>
<dbReference type="EMBL" id="JAVRHR010000003">
    <property type="protein sequence ID" value="MDT0607987.1"/>
    <property type="molecule type" value="Genomic_DNA"/>
</dbReference>
<comment type="caution">
    <text evidence="1">The sequence shown here is derived from an EMBL/GenBank/DDBJ whole genome shotgun (WGS) entry which is preliminary data.</text>
</comment>
<evidence type="ECO:0000313" key="1">
    <source>
        <dbReference type="EMBL" id="MDT0607987.1"/>
    </source>
</evidence>
<keyword evidence="2" id="KW-1185">Reference proteome</keyword>
<gene>
    <name evidence="1" type="ORF">RM706_13145</name>
</gene>
<dbReference type="PROSITE" id="PS51257">
    <property type="entry name" value="PROKAR_LIPOPROTEIN"/>
    <property type="match status" value="1"/>
</dbReference>
<reference evidence="1 2" key="1">
    <citation type="submission" date="2023-09" db="EMBL/GenBank/DDBJ databases">
        <authorList>
            <person name="Rey-Velasco X."/>
        </authorList>
    </citation>
    <scope>NUCLEOTIDE SEQUENCE [LARGE SCALE GENOMIC DNA]</scope>
    <source>
        <strain evidence="1 2">F388</strain>
    </source>
</reference>
<protein>
    <recommendedName>
        <fullName evidence="3">Lipoprotein</fullName>
    </recommendedName>
</protein>
<evidence type="ECO:0008006" key="3">
    <source>
        <dbReference type="Google" id="ProtNLM"/>
    </source>
</evidence>
<dbReference type="RefSeq" id="WP_311352295.1">
    <property type="nucleotide sequence ID" value="NZ_JAVRHR010000003.1"/>
</dbReference>